<reference evidence="1" key="1">
    <citation type="journal article" date="2020" name="Nature">
        <title>Giant virus diversity and host interactions through global metagenomics.</title>
        <authorList>
            <person name="Schulz F."/>
            <person name="Roux S."/>
            <person name="Paez-Espino D."/>
            <person name="Jungbluth S."/>
            <person name="Walsh D.A."/>
            <person name="Denef V.J."/>
            <person name="McMahon K.D."/>
            <person name="Konstantinidis K.T."/>
            <person name="Eloe-Fadrosh E.A."/>
            <person name="Kyrpides N.C."/>
            <person name="Woyke T."/>
        </authorList>
    </citation>
    <scope>NUCLEOTIDE SEQUENCE</scope>
    <source>
        <strain evidence="1">GVMAG-M-3300023179-99</strain>
    </source>
</reference>
<name>A0A6C0HFT4_9ZZZZ</name>
<evidence type="ECO:0000313" key="1">
    <source>
        <dbReference type="EMBL" id="QHT79257.1"/>
    </source>
</evidence>
<protein>
    <submittedName>
        <fullName evidence="1">Uncharacterized protein</fullName>
    </submittedName>
</protein>
<sequence length="88" mass="9081">MSSQGPIGANQTGGIQGDASNWTQLLKRRMTYTTLNPTSTTNNSGLIYNASGLPGIQSNNFLVDYRLGAAACPGNNGSYPKLPTGGGC</sequence>
<organism evidence="1">
    <name type="scientific">viral metagenome</name>
    <dbReference type="NCBI Taxonomy" id="1070528"/>
    <lineage>
        <taxon>unclassified sequences</taxon>
        <taxon>metagenomes</taxon>
        <taxon>organismal metagenomes</taxon>
    </lineage>
</organism>
<proteinExistence type="predicted"/>
<accession>A0A6C0HFT4</accession>
<dbReference type="AlphaFoldDB" id="A0A6C0HFT4"/>
<dbReference type="EMBL" id="MN739947">
    <property type="protein sequence ID" value="QHT79257.1"/>
    <property type="molecule type" value="Genomic_DNA"/>
</dbReference>